<evidence type="ECO:0000256" key="1">
    <source>
        <dbReference type="SAM" id="MobiDB-lite"/>
    </source>
</evidence>
<protein>
    <submittedName>
        <fullName evidence="2">Uncharacterized protein</fullName>
    </submittedName>
</protein>
<organism evidence="2 3">
    <name type="scientific">Sumerlaea chitinivorans</name>
    <dbReference type="NCBI Taxonomy" id="2250252"/>
    <lineage>
        <taxon>Bacteria</taxon>
        <taxon>Candidatus Sumerlaeota</taxon>
        <taxon>Candidatus Sumerlaeia</taxon>
        <taxon>Candidatus Sumerlaeales</taxon>
        <taxon>Candidatus Sumerlaeaceae</taxon>
        <taxon>Candidatus Sumerlaea</taxon>
    </lineage>
</organism>
<feature type="compositionally biased region" description="Low complexity" evidence="1">
    <location>
        <begin position="73"/>
        <end position="95"/>
    </location>
</feature>
<dbReference type="EMBL" id="CP030759">
    <property type="protein sequence ID" value="AXA35385.1"/>
    <property type="molecule type" value="Genomic_DNA"/>
</dbReference>
<accession>A0A2Z4Y4M2</accession>
<evidence type="ECO:0000313" key="2">
    <source>
        <dbReference type="EMBL" id="AXA35385.1"/>
    </source>
</evidence>
<feature type="region of interest" description="Disordered" evidence="1">
    <location>
        <begin position="48"/>
        <end position="104"/>
    </location>
</feature>
<dbReference type="Proteomes" id="UP000262583">
    <property type="component" value="Chromosome"/>
</dbReference>
<reference evidence="2 3" key="1">
    <citation type="submission" date="2018-05" db="EMBL/GenBank/DDBJ databases">
        <title>A metagenomic window into the 2 km-deep terrestrial subsurface aquifer revealed taxonomically and functionally diverse microbial community comprising novel uncultured bacterial lineages.</title>
        <authorList>
            <person name="Kadnikov V.V."/>
            <person name="Mardanov A.V."/>
            <person name="Beletsky A.V."/>
            <person name="Banks D."/>
            <person name="Pimenov N.V."/>
            <person name="Frank Y.A."/>
            <person name="Karnachuk O.V."/>
            <person name="Ravin N.V."/>
        </authorList>
    </citation>
    <scope>NUCLEOTIDE SEQUENCE [LARGE SCALE GENOMIC DNA]</scope>
    <source>
        <strain evidence="2">BY</strain>
    </source>
</reference>
<dbReference type="AlphaFoldDB" id="A0A2Z4Y4M2"/>
<evidence type="ECO:0000313" key="3">
    <source>
        <dbReference type="Proteomes" id="UP000262583"/>
    </source>
</evidence>
<name>A0A2Z4Y4M2_SUMC1</name>
<proteinExistence type="predicted"/>
<sequence>MKIALELGESLDVVLMNKEQVVGTLSLQIRGLAQAVAQPKALAAKAAVSEARPSAPAKKKRTMSPEARERLRQAQLRRWAKVKGVQQQGGEQASSGGEGVPPQQ</sequence>
<dbReference type="KEGG" id="schv:BRCON_0608"/>
<gene>
    <name evidence="2" type="ORF">BRCON_0608</name>
</gene>